<name>A0ABD3EH54_9LAMI</name>
<reference evidence="2" key="1">
    <citation type="journal article" date="2024" name="IScience">
        <title>Strigolactones Initiate the Formation of Haustorium-like Structures in Castilleja.</title>
        <authorList>
            <person name="Buerger M."/>
            <person name="Peterson D."/>
            <person name="Chory J."/>
        </authorList>
    </citation>
    <scope>NUCLEOTIDE SEQUENCE [LARGE SCALE GENOMIC DNA]</scope>
</reference>
<comment type="caution">
    <text evidence="1">The sequence shown here is derived from an EMBL/GenBank/DDBJ whole genome shotgun (WGS) entry which is preliminary data.</text>
</comment>
<dbReference type="EMBL" id="JAVIJP010000005">
    <property type="protein sequence ID" value="KAL3652509.1"/>
    <property type="molecule type" value="Genomic_DNA"/>
</dbReference>
<dbReference type="Proteomes" id="UP001632038">
    <property type="component" value="Unassembled WGS sequence"/>
</dbReference>
<dbReference type="PANTHER" id="PTHR47718:SF17">
    <property type="entry name" value="PROTEIN FAR1-RELATED SEQUENCE 5-LIKE"/>
    <property type="match status" value="1"/>
</dbReference>
<evidence type="ECO:0008006" key="3">
    <source>
        <dbReference type="Google" id="ProtNLM"/>
    </source>
</evidence>
<evidence type="ECO:0000313" key="1">
    <source>
        <dbReference type="EMBL" id="KAL3652509.1"/>
    </source>
</evidence>
<accession>A0ABD3EH54</accession>
<dbReference type="AlphaFoldDB" id="A0ABD3EH54"/>
<organism evidence="1 2">
    <name type="scientific">Castilleja foliolosa</name>
    <dbReference type="NCBI Taxonomy" id="1961234"/>
    <lineage>
        <taxon>Eukaryota</taxon>
        <taxon>Viridiplantae</taxon>
        <taxon>Streptophyta</taxon>
        <taxon>Embryophyta</taxon>
        <taxon>Tracheophyta</taxon>
        <taxon>Spermatophyta</taxon>
        <taxon>Magnoliopsida</taxon>
        <taxon>eudicotyledons</taxon>
        <taxon>Gunneridae</taxon>
        <taxon>Pentapetalae</taxon>
        <taxon>asterids</taxon>
        <taxon>lamiids</taxon>
        <taxon>Lamiales</taxon>
        <taxon>Orobanchaceae</taxon>
        <taxon>Pedicularideae</taxon>
        <taxon>Castillejinae</taxon>
        <taxon>Castilleja</taxon>
    </lineage>
</organism>
<sequence length="314" mass="35413">MELVPTHSFRLTPSPRCTIHHISIPSGACSKHLPEAGAAQIAFAPSAVDSGIFAEDEGNFGGFDVRLTLKGNNGGSLILELGSEVLTTNSVVFADLVADYLKNSSSLCRIEVPNVENLNVFRETFELMFEEDISKKLLKIGVFRAIDILECFKCRQLISIHCSRGNVLCKILLRKSKKRKQVVEEVGDVEVDEVEEKYKKKRNHFGKLKGDKVFNDLFNKCMSGCTNEGQFEECWSSMISTYCLQDNSWFRRLYGIREKWSTAFNKDFFSTGTVTSQRSESTNHSIGFKAKPTTSLSEFYNGAFKQMCWVLIFL</sequence>
<gene>
    <name evidence="1" type="ORF">CASFOL_002190</name>
</gene>
<proteinExistence type="predicted"/>
<keyword evidence="2" id="KW-1185">Reference proteome</keyword>
<evidence type="ECO:0000313" key="2">
    <source>
        <dbReference type="Proteomes" id="UP001632038"/>
    </source>
</evidence>
<protein>
    <recommendedName>
        <fullName evidence="3">Protein FAR1-RELATED SEQUENCE</fullName>
    </recommendedName>
</protein>
<dbReference type="PANTHER" id="PTHR47718">
    <property type="entry name" value="OS01G0519700 PROTEIN"/>
    <property type="match status" value="1"/>
</dbReference>